<name>E6QTQ7_9ZZZZ</name>
<evidence type="ECO:0000313" key="1">
    <source>
        <dbReference type="EMBL" id="CBI10629.1"/>
    </source>
</evidence>
<accession>E6QTQ7</accession>
<sequence length="147" mass="16335">MIRLWVLMIISGITTTAFADFDPAGPAVDWTGQIVSQTPQNEDTCFTLRRSQQDTALNTPETFKACAFGIYDADEFQSGRWLEVRGILQPKTSNNLPWVGAANAIPTQDPDMPVMYPDPMFYPAPFGPFGNPMMYPGGFSYGMSYPF</sequence>
<dbReference type="EMBL" id="CABR01000097">
    <property type="protein sequence ID" value="CBI10629.1"/>
    <property type="molecule type" value="Genomic_DNA"/>
</dbReference>
<organism evidence="1">
    <name type="scientific">mine drainage metagenome</name>
    <dbReference type="NCBI Taxonomy" id="410659"/>
    <lineage>
        <taxon>unclassified sequences</taxon>
        <taxon>metagenomes</taxon>
        <taxon>ecological metagenomes</taxon>
    </lineage>
</organism>
<proteinExistence type="predicted"/>
<reference evidence="1" key="1">
    <citation type="submission" date="2009-10" db="EMBL/GenBank/DDBJ databases">
        <title>Diversity of trophic interactions inside an arsenic-rich microbial ecosystem.</title>
        <authorList>
            <person name="Bertin P.N."/>
            <person name="Heinrich-Salmeron A."/>
            <person name="Pelletier E."/>
            <person name="Goulhen-Chollet F."/>
            <person name="Arsene-Ploetze F."/>
            <person name="Gallien S."/>
            <person name="Calteau A."/>
            <person name="Vallenet D."/>
            <person name="Casiot C."/>
            <person name="Chane-Woon-Ming B."/>
            <person name="Giloteaux L."/>
            <person name="Barakat M."/>
            <person name="Bonnefoy V."/>
            <person name="Bruneel O."/>
            <person name="Chandler M."/>
            <person name="Cleiss J."/>
            <person name="Duran R."/>
            <person name="Elbaz-Poulichet F."/>
            <person name="Fonknechten N."/>
            <person name="Lauga B."/>
            <person name="Mornico D."/>
            <person name="Ortet P."/>
            <person name="Schaeffer C."/>
            <person name="Siguier P."/>
            <person name="Alexander Thil Smith A."/>
            <person name="Van Dorsselaer A."/>
            <person name="Weissenbach J."/>
            <person name="Medigue C."/>
            <person name="Le Paslier D."/>
        </authorList>
    </citation>
    <scope>NUCLEOTIDE SEQUENCE</scope>
</reference>
<comment type="caution">
    <text evidence="1">The sequence shown here is derived from an EMBL/GenBank/DDBJ whole genome shotgun (WGS) entry which is preliminary data.</text>
</comment>
<dbReference type="AlphaFoldDB" id="E6QTQ7"/>
<protein>
    <submittedName>
        <fullName evidence="1">Uncharacterized protein</fullName>
    </submittedName>
</protein>
<gene>
    <name evidence="1" type="ORF">CARN7_1422</name>
</gene>